<keyword evidence="3" id="KW-1185">Reference proteome</keyword>
<dbReference type="EMBL" id="OU892288">
    <property type="protein sequence ID" value="CAG9762724.1"/>
    <property type="molecule type" value="Genomic_DNA"/>
</dbReference>
<sequence>MPANSSVQLHREGLAVISAGQPVSEHRSTGAVGDNILVFGDGSARGVAAGLLSFAMDKRKRLFYTSDDDLLVLREVVGLNPFENRSRWSLIQKNIEKATGKDFKEKGLRDRVSLLVEKFEEKRRMEEFKELDLEEKKFESQREERKRKMQMEEERLELEKKKLKIDLDLFHNQQKLMEIAFKAKCGCTRQNTLI</sequence>
<dbReference type="AlphaFoldDB" id="A0A9N9QAT8"/>
<evidence type="ECO:0000313" key="2">
    <source>
        <dbReference type="EMBL" id="CAG9762724.1"/>
    </source>
</evidence>
<dbReference type="OrthoDB" id="6508955at2759"/>
<reference evidence="2" key="1">
    <citation type="submission" date="2022-01" db="EMBL/GenBank/DDBJ databases">
        <authorList>
            <person name="King R."/>
        </authorList>
    </citation>
    <scope>NUCLEOTIDE SEQUENCE</scope>
</reference>
<proteinExistence type="predicted"/>
<gene>
    <name evidence="2" type="ORF">CEUTPL_LOCUS3399</name>
</gene>
<accession>A0A9N9QAT8</accession>
<feature type="coiled-coil region" evidence="1">
    <location>
        <begin position="135"/>
        <end position="173"/>
    </location>
</feature>
<dbReference type="Proteomes" id="UP001152799">
    <property type="component" value="Chromosome 12"/>
</dbReference>
<organism evidence="2 3">
    <name type="scientific">Ceutorhynchus assimilis</name>
    <name type="common">cabbage seed weevil</name>
    <dbReference type="NCBI Taxonomy" id="467358"/>
    <lineage>
        <taxon>Eukaryota</taxon>
        <taxon>Metazoa</taxon>
        <taxon>Ecdysozoa</taxon>
        <taxon>Arthropoda</taxon>
        <taxon>Hexapoda</taxon>
        <taxon>Insecta</taxon>
        <taxon>Pterygota</taxon>
        <taxon>Neoptera</taxon>
        <taxon>Endopterygota</taxon>
        <taxon>Coleoptera</taxon>
        <taxon>Polyphaga</taxon>
        <taxon>Cucujiformia</taxon>
        <taxon>Curculionidae</taxon>
        <taxon>Ceutorhynchinae</taxon>
        <taxon>Ceutorhynchus</taxon>
    </lineage>
</organism>
<protein>
    <submittedName>
        <fullName evidence="2">Uncharacterized protein</fullName>
    </submittedName>
</protein>
<evidence type="ECO:0000256" key="1">
    <source>
        <dbReference type="SAM" id="Coils"/>
    </source>
</evidence>
<name>A0A9N9QAT8_9CUCU</name>
<keyword evidence="1" id="KW-0175">Coiled coil</keyword>
<evidence type="ECO:0000313" key="3">
    <source>
        <dbReference type="Proteomes" id="UP001152799"/>
    </source>
</evidence>